<dbReference type="OrthoDB" id="5805314at2759"/>
<dbReference type="STRING" id="135651.G0N0R0"/>
<feature type="transmembrane region" description="Helical" evidence="1">
    <location>
        <begin position="196"/>
        <end position="214"/>
    </location>
</feature>
<accession>G0N0R0</accession>
<evidence type="ECO:0000256" key="1">
    <source>
        <dbReference type="SAM" id="Phobius"/>
    </source>
</evidence>
<keyword evidence="1" id="KW-0812">Transmembrane</keyword>
<gene>
    <name evidence="2" type="ORF">CAEBREN_06638</name>
</gene>
<feature type="transmembrane region" description="Helical" evidence="1">
    <location>
        <begin position="67"/>
        <end position="86"/>
    </location>
</feature>
<reference evidence="3" key="1">
    <citation type="submission" date="2011-07" db="EMBL/GenBank/DDBJ databases">
        <authorList>
            <consortium name="Caenorhabditis brenneri Sequencing and Analysis Consortium"/>
            <person name="Wilson R.K."/>
        </authorList>
    </citation>
    <scope>NUCLEOTIDE SEQUENCE [LARGE SCALE GENOMIC DNA]</scope>
    <source>
        <strain evidence="3">PB2801</strain>
    </source>
</reference>
<dbReference type="InParanoid" id="G0N0R0"/>
<name>G0N0R0_CAEBE</name>
<keyword evidence="1" id="KW-1133">Transmembrane helix</keyword>
<dbReference type="EMBL" id="GL379825">
    <property type="protein sequence ID" value="EGT49180.1"/>
    <property type="molecule type" value="Genomic_DNA"/>
</dbReference>
<organism evidence="3">
    <name type="scientific">Caenorhabditis brenneri</name>
    <name type="common">Nematode worm</name>
    <dbReference type="NCBI Taxonomy" id="135651"/>
    <lineage>
        <taxon>Eukaryota</taxon>
        <taxon>Metazoa</taxon>
        <taxon>Ecdysozoa</taxon>
        <taxon>Nematoda</taxon>
        <taxon>Chromadorea</taxon>
        <taxon>Rhabditida</taxon>
        <taxon>Rhabditina</taxon>
        <taxon>Rhabditomorpha</taxon>
        <taxon>Rhabditoidea</taxon>
        <taxon>Rhabditidae</taxon>
        <taxon>Peloderinae</taxon>
        <taxon>Caenorhabditis</taxon>
    </lineage>
</organism>
<sequence length="319" mass="36568">MSMIPSDDDEENQIKFAIPNTGLADGSEWLQYLNRLVSLIACMTLHFYIITKLAVTNKCSKMNDYQILIVIQSVINVFACLFELILNEVVSSSTTFHLTAFQIQTQNLLIVKIGHPFWQFSLNESLLYTIAMAVSSNSTQDFLMLFNLHRLTLIKHGNLLRVYLIATPLMLIGIVADIKDSYSLVLKGQDINLFYKYGQVPIITTVIVFCYWKLNREFALNKSLSEKTKKLQQKLSKSILIQIIMLLIVSFLVNVIPWLVEKVGDPTFYTKYIVTYIVISLVITQWYLFISAVLIFWSINGFFQNQNTSVAPLKIFQDS</sequence>
<dbReference type="eggNOG" id="ENOG502TFVP">
    <property type="taxonomic scope" value="Eukaryota"/>
</dbReference>
<evidence type="ECO:0000313" key="3">
    <source>
        <dbReference type="Proteomes" id="UP000008068"/>
    </source>
</evidence>
<feature type="transmembrane region" description="Helical" evidence="1">
    <location>
        <begin position="36"/>
        <end position="55"/>
    </location>
</feature>
<keyword evidence="3" id="KW-1185">Reference proteome</keyword>
<dbReference type="Proteomes" id="UP000008068">
    <property type="component" value="Unassembled WGS sequence"/>
</dbReference>
<evidence type="ECO:0000313" key="2">
    <source>
        <dbReference type="EMBL" id="EGT49180.1"/>
    </source>
</evidence>
<dbReference type="HOGENOM" id="CLU_872186_0_0_1"/>
<proteinExistence type="predicted"/>
<feature type="transmembrane region" description="Helical" evidence="1">
    <location>
        <begin position="272"/>
        <end position="297"/>
    </location>
</feature>
<dbReference type="OMA" id="RFETIFY"/>
<dbReference type="FunCoup" id="G0N0R0">
    <property type="interactions" value="1655"/>
</dbReference>
<protein>
    <submittedName>
        <fullName evidence="2">Uncharacterized protein</fullName>
    </submittedName>
</protein>
<feature type="transmembrane region" description="Helical" evidence="1">
    <location>
        <begin position="158"/>
        <end position="176"/>
    </location>
</feature>
<keyword evidence="1" id="KW-0472">Membrane</keyword>
<feature type="transmembrane region" description="Helical" evidence="1">
    <location>
        <begin position="126"/>
        <end position="146"/>
    </location>
</feature>
<dbReference type="AlphaFoldDB" id="G0N0R0"/>
<feature type="transmembrane region" description="Helical" evidence="1">
    <location>
        <begin position="235"/>
        <end position="260"/>
    </location>
</feature>